<dbReference type="AlphaFoldDB" id="A0A168HQW9"/>
<name>A0A168HQW9_9BACL</name>
<dbReference type="EMBL" id="LVJH01000048">
    <property type="protein sequence ID" value="OAB38437.1"/>
    <property type="molecule type" value="Genomic_DNA"/>
</dbReference>
<proteinExistence type="predicted"/>
<dbReference type="OrthoDB" id="2560085at2"/>
<evidence type="ECO:0000313" key="2">
    <source>
        <dbReference type="EMBL" id="OAB38437.1"/>
    </source>
</evidence>
<reference evidence="2 3" key="1">
    <citation type="submission" date="2016-03" db="EMBL/GenBank/DDBJ databases">
        <title>Draft genome sequence of Paenibacillus glacialis DSM 22343.</title>
        <authorList>
            <person name="Shin S.-K."/>
            <person name="Yi H."/>
        </authorList>
    </citation>
    <scope>NUCLEOTIDE SEQUENCE [LARGE SCALE GENOMIC DNA]</scope>
    <source>
        <strain evidence="2 3">DSM 22343</strain>
    </source>
</reference>
<sequence>MKAVIVSEKVSMYVRQAIGNVDVSFEKVGLFTETEFLTYSQSAAQINIQTFITDADCTDPKSFIEGINRYRTIRYNTRIIVIALDRYEDDATIHQLADMGIEVITTSPGTNGKSIIPALKRLIPDQVNANTPEQDLETSDFEMQRIKDKIYRYTSKLQTSSYFDSADIMKMDLPDLPIQERIIVQDRIIGTISVAVMGVESKIGSTHQSILIANYLQRKGYSVAIVEASQSNDFNSIEFTYEGMRNNVNHSTNFSIEGVQYYKSNSQMEMSSLVASGYDYLILDIGNYEDSDWSVEFYRANVQIVVGAGSEWRQPKIKQFRELHKHMDQSNWSYCIPIIEKLGINDIRKALPGNQVFRIPSHADPYKSQNDTDSMLNKILQKYMGEKKKAGTRNVLYGIIGSCVIVIVVLVIVLLYKI</sequence>
<dbReference type="STRING" id="494026.PGLA_20305"/>
<protein>
    <submittedName>
        <fullName evidence="2">Uncharacterized protein</fullName>
    </submittedName>
</protein>
<keyword evidence="1" id="KW-0812">Transmembrane</keyword>
<organism evidence="2 3">
    <name type="scientific">Paenibacillus glacialis</name>
    <dbReference type="NCBI Taxonomy" id="494026"/>
    <lineage>
        <taxon>Bacteria</taxon>
        <taxon>Bacillati</taxon>
        <taxon>Bacillota</taxon>
        <taxon>Bacilli</taxon>
        <taxon>Bacillales</taxon>
        <taxon>Paenibacillaceae</taxon>
        <taxon>Paenibacillus</taxon>
    </lineage>
</organism>
<evidence type="ECO:0000313" key="3">
    <source>
        <dbReference type="Proteomes" id="UP000076967"/>
    </source>
</evidence>
<keyword evidence="3" id="KW-1185">Reference proteome</keyword>
<dbReference type="RefSeq" id="WP_068536344.1">
    <property type="nucleotide sequence ID" value="NZ_LVJH01000048.1"/>
</dbReference>
<feature type="transmembrane region" description="Helical" evidence="1">
    <location>
        <begin position="395"/>
        <end position="416"/>
    </location>
</feature>
<evidence type="ECO:0000256" key="1">
    <source>
        <dbReference type="SAM" id="Phobius"/>
    </source>
</evidence>
<keyword evidence="1" id="KW-1133">Transmembrane helix</keyword>
<accession>A0A168HQW9</accession>
<comment type="caution">
    <text evidence="2">The sequence shown here is derived from an EMBL/GenBank/DDBJ whole genome shotgun (WGS) entry which is preliminary data.</text>
</comment>
<dbReference type="Proteomes" id="UP000076967">
    <property type="component" value="Unassembled WGS sequence"/>
</dbReference>
<keyword evidence="1" id="KW-0472">Membrane</keyword>
<gene>
    <name evidence="2" type="ORF">PGLA_20305</name>
</gene>